<sequence length="89" mass="9513">MEQENPVLQLRRGTKRFPGVLALDEVSFGLMPGEVRALVGENGAGKSTLIKVITGVYQPDEGEVLFQGEEVSFSSPGESQAAGISTIYQ</sequence>
<gene>
    <name evidence="6" type="ORF">AVDCRST_MAG01-01-3905</name>
</gene>
<dbReference type="PANTHER" id="PTHR43790:SF9">
    <property type="entry name" value="GALACTOFURANOSE TRANSPORTER ATP-BINDING PROTEIN YTFR"/>
    <property type="match status" value="1"/>
</dbReference>
<dbReference type="Pfam" id="PF00005">
    <property type="entry name" value="ABC_tran"/>
    <property type="match status" value="1"/>
</dbReference>
<evidence type="ECO:0000256" key="2">
    <source>
        <dbReference type="ARBA" id="ARBA00022737"/>
    </source>
</evidence>
<reference evidence="6" key="1">
    <citation type="submission" date="2020-02" db="EMBL/GenBank/DDBJ databases">
        <authorList>
            <person name="Meier V. D."/>
        </authorList>
    </citation>
    <scope>NUCLEOTIDE SEQUENCE</scope>
    <source>
        <strain evidence="6">AVDCRST_MAG01</strain>
    </source>
</reference>
<keyword evidence="1" id="KW-0813">Transport</keyword>
<evidence type="ECO:0000256" key="3">
    <source>
        <dbReference type="ARBA" id="ARBA00022741"/>
    </source>
</evidence>
<evidence type="ECO:0000259" key="5">
    <source>
        <dbReference type="Pfam" id="PF00005"/>
    </source>
</evidence>
<dbReference type="Gene3D" id="3.40.50.300">
    <property type="entry name" value="P-loop containing nucleotide triphosphate hydrolases"/>
    <property type="match status" value="1"/>
</dbReference>
<evidence type="ECO:0000313" key="6">
    <source>
        <dbReference type="EMBL" id="CAA9443909.1"/>
    </source>
</evidence>
<feature type="domain" description="ABC transporter" evidence="5">
    <location>
        <begin position="23"/>
        <end position="88"/>
    </location>
</feature>
<dbReference type="GO" id="GO:0016887">
    <property type="term" value="F:ATP hydrolysis activity"/>
    <property type="evidence" value="ECO:0007669"/>
    <property type="project" value="InterPro"/>
</dbReference>
<dbReference type="EMBL" id="CADCUW010000505">
    <property type="protein sequence ID" value="CAA9443909.1"/>
    <property type="molecule type" value="Genomic_DNA"/>
</dbReference>
<organism evidence="6">
    <name type="scientific">uncultured Rubrobacteraceae bacterium</name>
    <dbReference type="NCBI Taxonomy" id="349277"/>
    <lineage>
        <taxon>Bacteria</taxon>
        <taxon>Bacillati</taxon>
        <taxon>Actinomycetota</taxon>
        <taxon>Rubrobacteria</taxon>
        <taxon>Rubrobacterales</taxon>
        <taxon>Rubrobacteraceae</taxon>
        <taxon>environmental samples</taxon>
    </lineage>
</organism>
<dbReference type="SUPFAM" id="SSF52540">
    <property type="entry name" value="P-loop containing nucleoside triphosphate hydrolases"/>
    <property type="match status" value="1"/>
</dbReference>
<evidence type="ECO:0000256" key="4">
    <source>
        <dbReference type="ARBA" id="ARBA00022840"/>
    </source>
</evidence>
<proteinExistence type="predicted"/>
<keyword evidence="2" id="KW-0677">Repeat</keyword>
<accession>A0A6J4QQU8</accession>
<name>A0A6J4QQU8_9ACTN</name>
<dbReference type="AlphaFoldDB" id="A0A6J4QQU8"/>
<dbReference type="PANTHER" id="PTHR43790">
    <property type="entry name" value="CARBOHYDRATE TRANSPORT ATP-BINDING PROTEIN MG119-RELATED"/>
    <property type="match status" value="1"/>
</dbReference>
<keyword evidence="4" id="KW-0067">ATP-binding</keyword>
<feature type="non-terminal residue" evidence="6">
    <location>
        <position position="89"/>
    </location>
</feature>
<dbReference type="InterPro" id="IPR050107">
    <property type="entry name" value="ABC_carbohydrate_import_ATPase"/>
</dbReference>
<protein>
    <recommendedName>
        <fullName evidence="5">ABC transporter domain-containing protein</fullName>
    </recommendedName>
</protein>
<dbReference type="GO" id="GO:0005524">
    <property type="term" value="F:ATP binding"/>
    <property type="evidence" value="ECO:0007669"/>
    <property type="project" value="UniProtKB-KW"/>
</dbReference>
<keyword evidence="3" id="KW-0547">Nucleotide-binding</keyword>
<dbReference type="InterPro" id="IPR027417">
    <property type="entry name" value="P-loop_NTPase"/>
</dbReference>
<evidence type="ECO:0000256" key="1">
    <source>
        <dbReference type="ARBA" id="ARBA00022448"/>
    </source>
</evidence>
<dbReference type="InterPro" id="IPR003439">
    <property type="entry name" value="ABC_transporter-like_ATP-bd"/>
</dbReference>